<protein>
    <recommendedName>
        <fullName evidence="4">EF-hand domain-containing protein</fullName>
    </recommendedName>
</protein>
<evidence type="ECO:0000256" key="1">
    <source>
        <dbReference type="SAM" id="MobiDB-lite"/>
    </source>
</evidence>
<evidence type="ECO:0008006" key="4">
    <source>
        <dbReference type="Google" id="ProtNLM"/>
    </source>
</evidence>
<proteinExistence type="predicted"/>
<dbReference type="AlphaFoldDB" id="A0A0D3J2I5"/>
<evidence type="ECO:0000313" key="3">
    <source>
        <dbReference type="Proteomes" id="UP000013827"/>
    </source>
</evidence>
<name>A0A0D3J2I5_EMIH1</name>
<dbReference type="PaxDb" id="2903-EOD17720"/>
<organism evidence="2 3">
    <name type="scientific">Emiliania huxleyi (strain CCMP1516)</name>
    <dbReference type="NCBI Taxonomy" id="280463"/>
    <lineage>
        <taxon>Eukaryota</taxon>
        <taxon>Haptista</taxon>
        <taxon>Haptophyta</taxon>
        <taxon>Prymnesiophyceae</taxon>
        <taxon>Isochrysidales</taxon>
        <taxon>Noelaerhabdaceae</taxon>
        <taxon>Emiliania</taxon>
    </lineage>
</organism>
<dbReference type="KEGG" id="ehx:EMIHUDRAFT_451292"/>
<evidence type="ECO:0000313" key="2">
    <source>
        <dbReference type="EnsemblProtists" id="EOD17720"/>
    </source>
</evidence>
<dbReference type="HOGENOM" id="CLU_2282760_0_0_1"/>
<reference evidence="2" key="2">
    <citation type="submission" date="2024-10" db="UniProtKB">
        <authorList>
            <consortium name="EnsemblProtists"/>
        </authorList>
    </citation>
    <scope>IDENTIFICATION</scope>
</reference>
<reference evidence="3" key="1">
    <citation type="journal article" date="2013" name="Nature">
        <title>Pan genome of the phytoplankton Emiliania underpins its global distribution.</title>
        <authorList>
            <person name="Read B.A."/>
            <person name="Kegel J."/>
            <person name="Klute M.J."/>
            <person name="Kuo A."/>
            <person name="Lefebvre S.C."/>
            <person name="Maumus F."/>
            <person name="Mayer C."/>
            <person name="Miller J."/>
            <person name="Monier A."/>
            <person name="Salamov A."/>
            <person name="Young J."/>
            <person name="Aguilar M."/>
            <person name="Claverie J.M."/>
            <person name="Frickenhaus S."/>
            <person name="Gonzalez K."/>
            <person name="Herman E.K."/>
            <person name="Lin Y.C."/>
            <person name="Napier J."/>
            <person name="Ogata H."/>
            <person name="Sarno A.F."/>
            <person name="Shmutz J."/>
            <person name="Schroeder D."/>
            <person name="de Vargas C."/>
            <person name="Verret F."/>
            <person name="von Dassow P."/>
            <person name="Valentin K."/>
            <person name="Van de Peer Y."/>
            <person name="Wheeler G."/>
            <person name="Dacks J.B."/>
            <person name="Delwiche C.F."/>
            <person name="Dyhrman S.T."/>
            <person name="Glockner G."/>
            <person name="John U."/>
            <person name="Richards T."/>
            <person name="Worden A.Z."/>
            <person name="Zhang X."/>
            <person name="Grigoriev I.V."/>
            <person name="Allen A.E."/>
            <person name="Bidle K."/>
            <person name="Borodovsky M."/>
            <person name="Bowler C."/>
            <person name="Brownlee C."/>
            <person name="Cock J.M."/>
            <person name="Elias M."/>
            <person name="Gladyshev V.N."/>
            <person name="Groth M."/>
            <person name="Guda C."/>
            <person name="Hadaegh A."/>
            <person name="Iglesias-Rodriguez M.D."/>
            <person name="Jenkins J."/>
            <person name="Jones B.M."/>
            <person name="Lawson T."/>
            <person name="Leese F."/>
            <person name="Lindquist E."/>
            <person name="Lobanov A."/>
            <person name="Lomsadze A."/>
            <person name="Malik S.B."/>
            <person name="Marsh M.E."/>
            <person name="Mackinder L."/>
            <person name="Mock T."/>
            <person name="Mueller-Roeber B."/>
            <person name="Pagarete A."/>
            <person name="Parker M."/>
            <person name="Probert I."/>
            <person name="Quesneville H."/>
            <person name="Raines C."/>
            <person name="Rensing S.A."/>
            <person name="Riano-Pachon D.M."/>
            <person name="Richier S."/>
            <person name="Rokitta S."/>
            <person name="Shiraiwa Y."/>
            <person name="Soanes D.M."/>
            <person name="van der Giezen M."/>
            <person name="Wahlund T.M."/>
            <person name="Williams B."/>
            <person name="Wilson W."/>
            <person name="Wolfe G."/>
            <person name="Wurch L.L."/>
        </authorList>
    </citation>
    <scope>NUCLEOTIDE SEQUENCE</scope>
</reference>
<sequence>MHNPVSAEAPALPKSDSPAPPIKPPARLPIKAAGRRSDGEIDPVEYQRLLNEADRLTWEQCYYIMKEEADMARVLLLHIGLELLFDLPKFMLIALVWVRKAG</sequence>
<feature type="region of interest" description="Disordered" evidence="1">
    <location>
        <begin position="1"/>
        <end position="36"/>
    </location>
</feature>
<dbReference type="EnsemblProtists" id="EOD17720">
    <property type="protein sequence ID" value="EOD17720"/>
    <property type="gene ID" value="EMIHUDRAFT_451292"/>
</dbReference>
<accession>A0A0D3J2I5</accession>
<keyword evidence="3" id="KW-1185">Reference proteome</keyword>
<dbReference type="GeneID" id="17264049"/>
<dbReference type="Proteomes" id="UP000013827">
    <property type="component" value="Unassembled WGS sequence"/>
</dbReference>
<feature type="compositionally biased region" description="Pro residues" evidence="1">
    <location>
        <begin position="18"/>
        <end position="27"/>
    </location>
</feature>
<dbReference type="RefSeq" id="XP_005770149.1">
    <property type="nucleotide sequence ID" value="XM_005770092.1"/>
</dbReference>